<dbReference type="GeneTree" id="ENSGT00390000003164"/>
<evidence type="ECO:0000256" key="11">
    <source>
        <dbReference type="ARBA" id="ARBA00022801"/>
    </source>
</evidence>
<keyword evidence="11 14" id="KW-0378">Hydrolase</keyword>
<dbReference type="PANTHER" id="PTHR28570">
    <property type="entry name" value="ASPARTYL AMINOPEPTIDASE"/>
    <property type="match status" value="1"/>
</dbReference>
<dbReference type="OMA" id="GPILKVN"/>
<dbReference type="GO" id="GO:0006508">
    <property type="term" value="P:proteolysis"/>
    <property type="evidence" value="ECO:0007669"/>
    <property type="project" value="UniProtKB-KW"/>
</dbReference>
<dbReference type="Pfam" id="PF02127">
    <property type="entry name" value="Peptidase_M18"/>
    <property type="match status" value="1"/>
</dbReference>
<dbReference type="EC" id="3.4.11.21" evidence="5"/>
<accession>H2XLC1</accession>
<evidence type="ECO:0000256" key="8">
    <source>
        <dbReference type="ARBA" id="ARBA00022438"/>
    </source>
</evidence>
<name>H2XLC1_CIOIN</name>
<comment type="catalytic activity">
    <reaction evidence="1">
        <text>Release of an N-terminal aspartate or glutamate from a peptide, with a preference for aspartate.</text>
        <dbReference type="EC" id="3.4.11.21"/>
    </reaction>
</comment>
<evidence type="ECO:0000256" key="6">
    <source>
        <dbReference type="ARBA" id="ARBA00014897"/>
    </source>
</evidence>
<dbReference type="NCBIfam" id="NF002759">
    <property type="entry name" value="PRK02813.1"/>
    <property type="match status" value="1"/>
</dbReference>
<dbReference type="HOGENOM" id="CLU_019532_2_0_1"/>
<dbReference type="Gene3D" id="2.30.250.10">
    <property type="entry name" value="Aminopeptidase i, Domain 2"/>
    <property type="match status" value="1"/>
</dbReference>
<comment type="similarity">
    <text evidence="3 14">Belongs to the peptidase M18 family.</text>
</comment>
<evidence type="ECO:0000256" key="1">
    <source>
        <dbReference type="ARBA" id="ARBA00001335"/>
    </source>
</evidence>
<keyword evidence="16" id="KW-1185">Reference proteome</keyword>
<evidence type="ECO:0000313" key="16">
    <source>
        <dbReference type="Proteomes" id="UP000008144"/>
    </source>
</evidence>
<evidence type="ECO:0000256" key="3">
    <source>
        <dbReference type="ARBA" id="ARBA00008290"/>
    </source>
</evidence>
<dbReference type="InParanoid" id="H2XLC1"/>
<dbReference type="PRINTS" id="PR00932">
    <property type="entry name" value="AMINO1PTASE"/>
</dbReference>
<evidence type="ECO:0000256" key="4">
    <source>
        <dbReference type="ARBA" id="ARBA00011395"/>
    </source>
</evidence>
<reference evidence="15" key="3">
    <citation type="submission" date="2025-09" db="UniProtKB">
        <authorList>
            <consortium name="Ensembl"/>
        </authorList>
    </citation>
    <scope>IDENTIFICATION</scope>
</reference>
<dbReference type="STRING" id="7719.ENSCINP00000030453"/>
<comment type="subunit">
    <text evidence="4">Tetrahedron-shaped homododecamer built from six homodimers.</text>
</comment>
<keyword evidence="9 14" id="KW-0645">Protease</keyword>
<keyword evidence="12 14" id="KW-0862">Zinc</keyword>
<organism evidence="15 16">
    <name type="scientific">Ciona intestinalis</name>
    <name type="common">Transparent sea squirt</name>
    <name type="synonym">Ascidia intestinalis</name>
    <dbReference type="NCBI Taxonomy" id="7719"/>
    <lineage>
        <taxon>Eukaryota</taxon>
        <taxon>Metazoa</taxon>
        <taxon>Chordata</taxon>
        <taxon>Tunicata</taxon>
        <taxon>Ascidiacea</taxon>
        <taxon>Phlebobranchia</taxon>
        <taxon>Cionidae</taxon>
        <taxon>Ciona</taxon>
    </lineage>
</organism>
<dbReference type="CDD" id="cd05658">
    <property type="entry name" value="M18_DAP"/>
    <property type="match status" value="1"/>
</dbReference>
<dbReference type="AlphaFoldDB" id="H2XLC1"/>
<evidence type="ECO:0000256" key="10">
    <source>
        <dbReference type="ARBA" id="ARBA00022723"/>
    </source>
</evidence>
<dbReference type="InterPro" id="IPR001948">
    <property type="entry name" value="Peptidase_M18"/>
</dbReference>
<reference evidence="15" key="2">
    <citation type="submission" date="2025-08" db="UniProtKB">
        <authorList>
            <consortium name="Ensembl"/>
        </authorList>
    </citation>
    <scope>IDENTIFICATION</scope>
</reference>
<reference evidence="16" key="1">
    <citation type="journal article" date="2002" name="Science">
        <title>The draft genome of Ciona intestinalis: insights into chordate and vertebrate origins.</title>
        <authorList>
            <person name="Dehal P."/>
            <person name="Satou Y."/>
            <person name="Campbell R.K."/>
            <person name="Chapman J."/>
            <person name="Degnan B."/>
            <person name="De Tomaso A."/>
            <person name="Davidson B."/>
            <person name="Di Gregorio A."/>
            <person name="Gelpke M."/>
            <person name="Goodstein D.M."/>
            <person name="Harafuji N."/>
            <person name="Hastings K.E."/>
            <person name="Ho I."/>
            <person name="Hotta K."/>
            <person name="Huang W."/>
            <person name="Kawashima T."/>
            <person name="Lemaire P."/>
            <person name="Martinez D."/>
            <person name="Meinertzhagen I.A."/>
            <person name="Necula S."/>
            <person name="Nonaka M."/>
            <person name="Putnam N."/>
            <person name="Rash S."/>
            <person name="Saiga H."/>
            <person name="Satake M."/>
            <person name="Terry A."/>
            <person name="Yamada L."/>
            <person name="Wang H.G."/>
            <person name="Awazu S."/>
            <person name="Azumi K."/>
            <person name="Boore J."/>
            <person name="Branno M."/>
            <person name="Chin-Bow S."/>
            <person name="DeSantis R."/>
            <person name="Doyle S."/>
            <person name="Francino P."/>
            <person name="Keys D.N."/>
            <person name="Haga S."/>
            <person name="Hayashi H."/>
            <person name="Hino K."/>
            <person name="Imai K.S."/>
            <person name="Inaba K."/>
            <person name="Kano S."/>
            <person name="Kobayashi K."/>
            <person name="Kobayashi M."/>
            <person name="Lee B.I."/>
            <person name="Makabe K.W."/>
            <person name="Manohar C."/>
            <person name="Matassi G."/>
            <person name="Medina M."/>
            <person name="Mochizuki Y."/>
            <person name="Mount S."/>
            <person name="Morishita T."/>
            <person name="Miura S."/>
            <person name="Nakayama A."/>
            <person name="Nishizaka S."/>
            <person name="Nomoto H."/>
            <person name="Ohta F."/>
            <person name="Oishi K."/>
            <person name="Rigoutsos I."/>
            <person name="Sano M."/>
            <person name="Sasaki A."/>
            <person name="Sasakura Y."/>
            <person name="Shoguchi E."/>
            <person name="Shin-i T."/>
            <person name="Spagnuolo A."/>
            <person name="Stainier D."/>
            <person name="Suzuki M.M."/>
            <person name="Tassy O."/>
            <person name="Takatori N."/>
            <person name="Tokuoka M."/>
            <person name="Yagi K."/>
            <person name="Yoshizaki F."/>
            <person name="Wada S."/>
            <person name="Zhang C."/>
            <person name="Hyatt P.D."/>
            <person name="Larimer F."/>
            <person name="Detter C."/>
            <person name="Doggett N."/>
            <person name="Glavina T."/>
            <person name="Hawkins T."/>
            <person name="Richardson P."/>
            <person name="Lucas S."/>
            <person name="Kohara Y."/>
            <person name="Levine M."/>
            <person name="Satoh N."/>
            <person name="Rokhsar D.S."/>
        </authorList>
    </citation>
    <scope>NUCLEOTIDE SEQUENCE [LARGE SCALE GENOMIC DNA]</scope>
</reference>
<keyword evidence="13 14" id="KW-0482">Metalloprotease</keyword>
<evidence type="ECO:0000256" key="7">
    <source>
        <dbReference type="ARBA" id="ARBA00015118"/>
    </source>
</evidence>
<sequence>IAKDFLKFVDAGPSPYHVVHECRSRLVAAGFTELKERDHWSITPSGKFFMTRNQSTIIAFSVGKNFRPGNGFTIVGAHTDSPCLRVKVNSARQKQGYQQVATECYGGGNWNSWFDRDLKIAGRVLVAGENGKMTSELVHVNRPVIRVPHLAIHLQREMNEKFSINKETHLVPIFALESDKQLNKPSEKHLTILMNMLGKEIGSSAEKIVDFDLFLADHQPSAIGGVLEEFIFAPRLDNLLSSYAGLQALIESSSDLSSEQNVRMVALFDNEEVGSNSAQGAGSSLTEYILRRISSDPKNPTSFEEAVPKSLLISADMAHGVHPNYPEKHESHMRPTLHGGPVIKTNNNQRYATTAITATIVRESAKIAGVPTQDVMVRNDAGCGSTIGPILATRLGIRTVDVGAAQLSMHSCREVCGVLAPEQCLKLYVAFFQNFPKIDENISVDD</sequence>
<protein>
    <recommendedName>
        <fullName evidence="7">Aspartyl aminopeptidase</fullName>
        <ecNumber evidence="5">3.4.11.21</ecNumber>
    </recommendedName>
    <alternativeName>
        <fullName evidence="6">Probable M18 family aminopeptidase 2</fullName>
    </alternativeName>
</protein>
<dbReference type="SUPFAM" id="SSF101821">
    <property type="entry name" value="Aminopeptidase/glucanase lid domain"/>
    <property type="match status" value="1"/>
</dbReference>
<dbReference type="FunCoup" id="H2XLC1">
    <property type="interactions" value="619"/>
</dbReference>
<evidence type="ECO:0000256" key="14">
    <source>
        <dbReference type="RuleBase" id="RU004386"/>
    </source>
</evidence>
<evidence type="ECO:0000313" key="15">
    <source>
        <dbReference type="Ensembl" id="ENSCINP00000030453.1"/>
    </source>
</evidence>
<dbReference type="Gene3D" id="3.40.630.10">
    <property type="entry name" value="Zn peptidases"/>
    <property type="match status" value="1"/>
</dbReference>
<dbReference type="Ensembl" id="ENSCINT00000035564.1">
    <property type="protein sequence ID" value="ENSCINP00000030453.1"/>
    <property type="gene ID" value="ENSCING00000021705.1"/>
</dbReference>
<keyword evidence="8 14" id="KW-0031">Aminopeptidase</keyword>
<dbReference type="GO" id="GO:0008270">
    <property type="term" value="F:zinc ion binding"/>
    <property type="evidence" value="ECO:0007669"/>
    <property type="project" value="InterPro"/>
</dbReference>
<evidence type="ECO:0000256" key="5">
    <source>
        <dbReference type="ARBA" id="ARBA00011965"/>
    </source>
</evidence>
<evidence type="ECO:0000256" key="9">
    <source>
        <dbReference type="ARBA" id="ARBA00022670"/>
    </source>
</evidence>
<evidence type="ECO:0000256" key="12">
    <source>
        <dbReference type="ARBA" id="ARBA00022833"/>
    </source>
</evidence>
<dbReference type="InterPro" id="IPR023358">
    <property type="entry name" value="Peptidase_M18_dom2"/>
</dbReference>
<keyword evidence="10 14" id="KW-0479">Metal-binding</keyword>
<proteinExistence type="inferred from homology"/>
<dbReference type="Proteomes" id="UP000008144">
    <property type="component" value="Unassembled WGS sequence"/>
</dbReference>
<comment type="cofactor">
    <cofactor evidence="2">
        <name>Zn(2+)</name>
        <dbReference type="ChEBI" id="CHEBI:29105"/>
    </cofactor>
</comment>
<evidence type="ECO:0000256" key="13">
    <source>
        <dbReference type="ARBA" id="ARBA00023049"/>
    </source>
</evidence>
<dbReference type="SUPFAM" id="SSF53187">
    <property type="entry name" value="Zn-dependent exopeptidases"/>
    <property type="match status" value="1"/>
</dbReference>
<dbReference type="PANTHER" id="PTHR28570:SF3">
    <property type="entry name" value="ASPARTYL AMINOPEPTIDASE"/>
    <property type="match status" value="1"/>
</dbReference>
<dbReference type="FunFam" id="2.30.250.10:FF:000003">
    <property type="entry name" value="Probable M18 family aminopeptidase 2"/>
    <property type="match status" value="1"/>
</dbReference>
<evidence type="ECO:0000256" key="2">
    <source>
        <dbReference type="ARBA" id="ARBA00001947"/>
    </source>
</evidence>
<dbReference type="GO" id="GO:0004177">
    <property type="term" value="F:aminopeptidase activity"/>
    <property type="evidence" value="ECO:0007669"/>
    <property type="project" value="UniProtKB-KW"/>
</dbReference>
<dbReference type="MEROPS" id="M18.002"/>
<dbReference type="GO" id="GO:0005737">
    <property type="term" value="C:cytoplasm"/>
    <property type="evidence" value="ECO:0007669"/>
    <property type="project" value="UniProtKB-ARBA"/>
</dbReference>
<dbReference type="GO" id="GO:0008237">
    <property type="term" value="F:metallopeptidase activity"/>
    <property type="evidence" value="ECO:0007669"/>
    <property type="project" value="UniProtKB-KW"/>
</dbReference>